<protein>
    <submittedName>
        <fullName evidence="2 4">Uncharacterized protein</fullName>
    </submittedName>
</protein>
<evidence type="ECO:0000256" key="1">
    <source>
        <dbReference type="SAM" id="SignalP"/>
    </source>
</evidence>
<reference evidence="2 4" key="1">
    <citation type="journal article" date="2020" name="Stud. Mycol.">
        <title>101 Dothideomycetes genomes: a test case for predicting lifestyles and emergence of pathogens.</title>
        <authorList>
            <person name="Haridas S."/>
            <person name="Albert R."/>
            <person name="Binder M."/>
            <person name="Bloem J."/>
            <person name="Labutti K."/>
            <person name="Salamov A."/>
            <person name="Andreopoulos B."/>
            <person name="Baker S."/>
            <person name="Barry K."/>
            <person name="Bills G."/>
            <person name="Bluhm B."/>
            <person name="Cannon C."/>
            <person name="Castanera R."/>
            <person name="Culley D."/>
            <person name="Daum C."/>
            <person name="Ezra D."/>
            <person name="Gonzalez J."/>
            <person name="Henrissat B."/>
            <person name="Kuo A."/>
            <person name="Liang C."/>
            <person name="Lipzen A."/>
            <person name="Lutzoni F."/>
            <person name="Magnuson J."/>
            <person name="Mondo S."/>
            <person name="Nolan M."/>
            <person name="Ohm R."/>
            <person name="Pangilinan J."/>
            <person name="Park H.-J."/>
            <person name="Ramirez L."/>
            <person name="Alfaro M."/>
            <person name="Sun H."/>
            <person name="Tritt A."/>
            <person name="Yoshinaga Y."/>
            <person name="Zwiers L.-H."/>
            <person name="Turgeon B."/>
            <person name="Goodwin S."/>
            <person name="Spatafora J."/>
            <person name="Crous P."/>
            <person name="Grigoriev I."/>
        </authorList>
    </citation>
    <scope>NUCLEOTIDE SEQUENCE</scope>
    <source>
        <strain evidence="2 4">CBS 304.34</strain>
    </source>
</reference>
<feature type="chain" id="PRO_5044629511" evidence="1">
    <location>
        <begin position="23"/>
        <end position="211"/>
    </location>
</feature>
<organism evidence="2">
    <name type="scientific">Mytilinidion resinicola</name>
    <dbReference type="NCBI Taxonomy" id="574789"/>
    <lineage>
        <taxon>Eukaryota</taxon>
        <taxon>Fungi</taxon>
        <taxon>Dikarya</taxon>
        <taxon>Ascomycota</taxon>
        <taxon>Pezizomycotina</taxon>
        <taxon>Dothideomycetes</taxon>
        <taxon>Pleosporomycetidae</taxon>
        <taxon>Mytilinidiales</taxon>
        <taxon>Mytilinidiaceae</taxon>
        <taxon>Mytilinidion</taxon>
    </lineage>
</organism>
<dbReference type="OrthoDB" id="3795862at2759"/>
<evidence type="ECO:0000313" key="2">
    <source>
        <dbReference type="EMBL" id="KAF2814678.1"/>
    </source>
</evidence>
<evidence type="ECO:0000313" key="4">
    <source>
        <dbReference type="RefSeq" id="XP_033581642.1"/>
    </source>
</evidence>
<dbReference type="EMBL" id="MU003694">
    <property type="protein sequence ID" value="KAF2814678.1"/>
    <property type="molecule type" value="Genomic_DNA"/>
</dbReference>
<feature type="signal peptide" evidence="1">
    <location>
        <begin position="1"/>
        <end position="22"/>
    </location>
</feature>
<proteinExistence type="predicted"/>
<keyword evidence="1" id="KW-0732">Signal</keyword>
<dbReference type="AlphaFoldDB" id="A0A6A6Z1J9"/>
<dbReference type="GeneID" id="54453958"/>
<keyword evidence="3" id="KW-1185">Reference proteome</keyword>
<sequence length="211" mass="22342">MRLSAIKILAVWGVACFWEATAQYAYTTPEPAVNDFNSVNIITQGTIAQFVWLINSMYQPTISGNTVLNDDGECSLWLTSFESEDYTLYLAANVKSGGGGLWSYKVELSDDEISDNDGKFVYCIKPVVDSITSDYPTTEDEVPSRGFLIQQAVEVGPHNPATLAAKSTAAAAPSTEAAASSAPAAATTVEAAPQSSDQVQAIVIVTGQVAS</sequence>
<dbReference type="RefSeq" id="XP_033581642.1">
    <property type="nucleotide sequence ID" value="XM_033713065.1"/>
</dbReference>
<gene>
    <name evidence="2 4" type="ORF">BDZ99DRAFT_182664</name>
</gene>
<reference evidence="4" key="3">
    <citation type="submission" date="2025-04" db="UniProtKB">
        <authorList>
            <consortium name="RefSeq"/>
        </authorList>
    </citation>
    <scope>IDENTIFICATION</scope>
    <source>
        <strain evidence="4">CBS 304.34</strain>
    </source>
</reference>
<reference evidence="4" key="2">
    <citation type="submission" date="2020-04" db="EMBL/GenBank/DDBJ databases">
        <authorList>
            <consortium name="NCBI Genome Project"/>
        </authorList>
    </citation>
    <scope>NUCLEOTIDE SEQUENCE</scope>
    <source>
        <strain evidence="4">CBS 304.34</strain>
    </source>
</reference>
<dbReference type="Proteomes" id="UP000504636">
    <property type="component" value="Unplaced"/>
</dbReference>
<evidence type="ECO:0000313" key="3">
    <source>
        <dbReference type="Proteomes" id="UP000504636"/>
    </source>
</evidence>
<accession>A0A6A6Z1J9</accession>
<name>A0A6A6Z1J9_9PEZI</name>